<dbReference type="GO" id="GO:0005777">
    <property type="term" value="C:peroxisome"/>
    <property type="evidence" value="ECO:0007669"/>
    <property type="project" value="TreeGrafter"/>
</dbReference>
<dbReference type="EMBL" id="LN890977">
    <property type="protein sequence ID" value="CUS13205.1"/>
    <property type="molecule type" value="Genomic_DNA"/>
</dbReference>
<evidence type="ECO:0000259" key="6">
    <source>
        <dbReference type="Pfam" id="PF00205"/>
    </source>
</evidence>
<accession>A0A292Q2L0</accession>
<reference evidence="7" key="1">
    <citation type="submission" date="2015-10" db="EMBL/GenBank/DDBJ databases">
        <authorList>
            <person name="Regsiter A."/>
            <person name="william w."/>
        </authorList>
    </citation>
    <scope>NUCLEOTIDE SEQUENCE</scope>
    <source>
        <strain evidence="7">Montdore</strain>
    </source>
</reference>
<dbReference type="GO" id="GO:0030976">
    <property type="term" value="F:thiamine pyrophosphate binding"/>
    <property type="evidence" value="ECO:0007669"/>
    <property type="project" value="InterPro"/>
</dbReference>
<feature type="domain" description="Thiamine pyrophosphate enzyme central" evidence="6">
    <location>
        <begin position="84"/>
        <end position="212"/>
    </location>
</feature>
<keyword evidence="2" id="KW-0479">Metal-binding</keyword>
<dbReference type="GO" id="GO:0001561">
    <property type="term" value="P:fatty acid alpha-oxidation"/>
    <property type="evidence" value="ECO:0007669"/>
    <property type="project" value="TreeGrafter"/>
</dbReference>
<evidence type="ECO:0000313" key="8">
    <source>
        <dbReference type="Proteomes" id="UP001412239"/>
    </source>
</evidence>
<dbReference type="SUPFAM" id="SSF52467">
    <property type="entry name" value="DHS-like NAD/FAD-binding domain"/>
    <property type="match status" value="1"/>
</dbReference>
<dbReference type="GO" id="GO:0000287">
    <property type="term" value="F:magnesium ion binding"/>
    <property type="evidence" value="ECO:0007669"/>
    <property type="project" value="InterPro"/>
</dbReference>
<name>A0A292Q2L0_9PEZI</name>
<evidence type="ECO:0000256" key="4">
    <source>
        <dbReference type="ARBA" id="ARBA00023052"/>
    </source>
</evidence>
<evidence type="ECO:0000313" key="7">
    <source>
        <dbReference type="EMBL" id="CUS13205.1"/>
    </source>
</evidence>
<dbReference type="Gene3D" id="3.40.50.1220">
    <property type="entry name" value="TPP-binding domain"/>
    <property type="match status" value="1"/>
</dbReference>
<protein>
    <recommendedName>
        <fullName evidence="6">Thiamine pyrophosphate enzyme central domain-containing protein</fullName>
    </recommendedName>
</protein>
<evidence type="ECO:0000256" key="3">
    <source>
        <dbReference type="ARBA" id="ARBA00022842"/>
    </source>
</evidence>
<proteinExistence type="predicted"/>
<dbReference type="InterPro" id="IPR012000">
    <property type="entry name" value="Thiamin_PyroP_enz_cen_dom"/>
</dbReference>
<evidence type="ECO:0000256" key="5">
    <source>
        <dbReference type="ARBA" id="ARBA00023239"/>
    </source>
</evidence>
<dbReference type="InterPro" id="IPR045025">
    <property type="entry name" value="HACL1-like"/>
</dbReference>
<dbReference type="InterPro" id="IPR029035">
    <property type="entry name" value="DHS-like_NAD/FAD-binding_dom"/>
</dbReference>
<dbReference type="PANTHER" id="PTHR43710">
    <property type="entry name" value="2-HYDROXYACYL-COA LYASE"/>
    <property type="match status" value="1"/>
</dbReference>
<dbReference type="Pfam" id="PF00205">
    <property type="entry name" value="TPP_enzyme_M"/>
    <property type="match status" value="1"/>
</dbReference>
<organism evidence="7 8">
    <name type="scientific">Tuber aestivum</name>
    <name type="common">summer truffle</name>
    <dbReference type="NCBI Taxonomy" id="59557"/>
    <lineage>
        <taxon>Eukaryota</taxon>
        <taxon>Fungi</taxon>
        <taxon>Dikarya</taxon>
        <taxon>Ascomycota</taxon>
        <taxon>Pezizomycotina</taxon>
        <taxon>Pezizomycetes</taxon>
        <taxon>Pezizales</taxon>
        <taxon>Tuberaceae</taxon>
        <taxon>Tuber</taxon>
    </lineage>
</organism>
<gene>
    <name evidence="7" type="ORF">GSTUAT00002719001</name>
</gene>
<dbReference type="Proteomes" id="UP001412239">
    <property type="component" value="Unassembled WGS sequence"/>
</dbReference>
<dbReference type="GO" id="GO:0016829">
    <property type="term" value="F:lyase activity"/>
    <property type="evidence" value="ECO:0007669"/>
    <property type="project" value="UniProtKB-KW"/>
</dbReference>
<keyword evidence="8" id="KW-1185">Reference proteome</keyword>
<evidence type="ECO:0000256" key="2">
    <source>
        <dbReference type="ARBA" id="ARBA00022723"/>
    </source>
</evidence>
<keyword evidence="3" id="KW-0460">Magnesium</keyword>
<dbReference type="PANTHER" id="PTHR43710:SF2">
    <property type="entry name" value="2-HYDROXYACYL-COA LYASE 1"/>
    <property type="match status" value="1"/>
</dbReference>
<keyword evidence="5" id="KW-0456">Lyase</keyword>
<sequence>MPHQPPPINTGAQLWARGAIFHGLRWHIKFAVRLPSLEDLPQLLRDAYRFAFYGRPGGVPKEVVQIERVEEQPRILGDERRVMAVAEPLKRAERPLIVIGKGAACARVEGVLREFIDATKIRFLPTPQGKGVLPDNHPLNTSSARSAGLAGTDVVLLVGARLNWMLHFGEPPKWSAGVRIAQIDISPEELDRGTTDPTLSIHGDITSVTPQLKLHLTNYHRVSSLWSNTLSTSAAKNLAIARAKALTPTNPLTYHPTFASLSRP</sequence>
<evidence type="ECO:0000256" key="1">
    <source>
        <dbReference type="ARBA" id="ARBA00001964"/>
    </source>
</evidence>
<comment type="cofactor">
    <cofactor evidence="1">
        <name>thiamine diphosphate</name>
        <dbReference type="ChEBI" id="CHEBI:58937"/>
    </cofactor>
</comment>
<keyword evidence="4" id="KW-0786">Thiamine pyrophosphate</keyword>
<dbReference type="AlphaFoldDB" id="A0A292Q2L0"/>